<protein>
    <submittedName>
        <fullName evidence="1">9100_t:CDS:1</fullName>
    </submittedName>
</protein>
<sequence length="113" mass="12688">MPVLIVSPDTVWVDQHGIAAYNAVMDHFATHGLAPNQRRDENSRCIFHFRTKAELYTVRDAIHNLAPNAFCIPPSLRAQHPNAQQVPVGIAWIVSKVGVRDSDFGEDVNFFHI</sequence>
<evidence type="ECO:0000313" key="2">
    <source>
        <dbReference type="Proteomes" id="UP000789831"/>
    </source>
</evidence>
<dbReference type="AlphaFoldDB" id="A0A9N9BA75"/>
<accession>A0A9N9BA75</accession>
<organism evidence="1 2">
    <name type="scientific">Ambispora gerdemannii</name>
    <dbReference type="NCBI Taxonomy" id="144530"/>
    <lineage>
        <taxon>Eukaryota</taxon>
        <taxon>Fungi</taxon>
        <taxon>Fungi incertae sedis</taxon>
        <taxon>Mucoromycota</taxon>
        <taxon>Glomeromycotina</taxon>
        <taxon>Glomeromycetes</taxon>
        <taxon>Archaeosporales</taxon>
        <taxon>Ambisporaceae</taxon>
        <taxon>Ambispora</taxon>
    </lineage>
</organism>
<comment type="caution">
    <text evidence="1">The sequence shown here is derived from an EMBL/GenBank/DDBJ whole genome shotgun (WGS) entry which is preliminary data.</text>
</comment>
<proteinExistence type="predicted"/>
<dbReference type="EMBL" id="CAJVPL010001242">
    <property type="protein sequence ID" value="CAG8560956.1"/>
    <property type="molecule type" value="Genomic_DNA"/>
</dbReference>
<dbReference type="Proteomes" id="UP000789831">
    <property type="component" value="Unassembled WGS sequence"/>
</dbReference>
<reference evidence="1" key="1">
    <citation type="submission" date="2021-06" db="EMBL/GenBank/DDBJ databases">
        <authorList>
            <person name="Kallberg Y."/>
            <person name="Tangrot J."/>
            <person name="Rosling A."/>
        </authorList>
    </citation>
    <scope>NUCLEOTIDE SEQUENCE</scope>
    <source>
        <strain evidence="1">MT106</strain>
    </source>
</reference>
<name>A0A9N9BA75_9GLOM</name>
<gene>
    <name evidence="1" type="ORF">AGERDE_LOCUS7149</name>
</gene>
<evidence type="ECO:0000313" key="1">
    <source>
        <dbReference type="EMBL" id="CAG8560956.1"/>
    </source>
</evidence>
<dbReference type="OrthoDB" id="2307319at2759"/>
<keyword evidence="2" id="KW-1185">Reference proteome</keyword>